<dbReference type="InterPro" id="IPR011009">
    <property type="entry name" value="Kinase-like_dom_sf"/>
</dbReference>
<gene>
    <name evidence="17" type="ORF">QYE76_051058</name>
</gene>
<dbReference type="PROSITE" id="PS00108">
    <property type="entry name" value="PROTEIN_KINASE_ST"/>
    <property type="match status" value="1"/>
</dbReference>
<dbReference type="InterPro" id="IPR004041">
    <property type="entry name" value="NAF_dom"/>
</dbReference>
<organism evidence="17 18">
    <name type="scientific">Lolium multiflorum</name>
    <name type="common">Italian ryegrass</name>
    <name type="synonym">Lolium perenne subsp. multiflorum</name>
    <dbReference type="NCBI Taxonomy" id="4521"/>
    <lineage>
        <taxon>Eukaryota</taxon>
        <taxon>Viridiplantae</taxon>
        <taxon>Streptophyta</taxon>
        <taxon>Embryophyta</taxon>
        <taxon>Tracheophyta</taxon>
        <taxon>Spermatophyta</taxon>
        <taxon>Magnoliopsida</taxon>
        <taxon>Liliopsida</taxon>
        <taxon>Poales</taxon>
        <taxon>Poaceae</taxon>
        <taxon>BOP clade</taxon>
        <taxon>Pooideae</taxon>
        <taxon>Poodae</taxon>
        <taxon>Poeae</taxon>
        <taxon>Poeae Chloroplast Group 2 (Poeae type)</taxon>
        <taxon>Loliodinae</taxon>
        <taxon>Loliinae</taxon>
        <taxon>Lolium</taxon>
    </lineage>
</organism>
<evidence type="ECO:0000259" key="15">
    <source>
        <dbReference type="PROSITE" id="PS50011"/>
    </source>
</evidence>
<dbReference type="GO" id="GO:0005524">
    <property type="term" value="F:ATP binding"/>
    <property type="evidence" value="ECO:0007669"/>
    <property type="project" value="UniProtKB-UniRule"/>
</dbReference>
<comment type="caution">
    <text evidence="17">The sequence shown here is derived from an EMBL/GenBank/DDBJ whole genome shotgun (WGS) entry which is preliminary data.</text>
</comment>
<dbReference type="InterPro" id="IPR018451">
    <property type="entry name" value="NAF/FISL_domain"/>
</dbReference>
<proteinExistence type="inferred from homology"/>
<feature type="compositionally biased region" description="Low complexity" evidence="14">
    <location>
        <begin position="1"/>
        <end position="10"/>
    </location>
</feature>
<sequence>MARTASSKGSSGRGRERELARVASSKQATSGTSSRDVKKPLLLGRFEVGKMLGQGNFAKVYYARNVGTGEEVAIKVIEKEKIFKSGLTAHIKREIAVLRRVRHPHIVQLYEVMATKLRIYFVMEYVRGGELFARVAKGPLPEPEARRYFQQLVSAVSFCHARGVYHRDIKPENLLVDDAGDLKVSDFGLSAVAEQIRHDGLFHTFCGTPAYVAPEVLSRRGYDAAKADLWSCGVVLFVLGAGYLPFQDRNLVGMYRKIHRGDFRCPKWFSPELLRLLHRLLDTKPIRRAAVDEIMENEWFRVGYRRFSFRIEDDRSFTRFDLDDGDVYASTSPPDTPRTEDGGDRADDPDLHARMTSCGSAPSLLEGRLLGNSGRRSNLQNASSLLEGRLLGESSRRRSSLNAFDLISFSPGFDLSGLFEDEGNGASGEGEQQQNAARFVSAAPVEEILASLERTAAAAAMAVRAREDGSVIMEGTREGAHGALAVVAEIYELTTELTVVEVRRKAGGAAEYEEFFRASLKPSLAELKCDEQPRAGAGDTPRKV</sequence>
<evidence type="ECO:0000256" key="10">
    <source>
        <dbReference type="ARBA" id="ARBA00047899"/>
    </source>
</evidence>
<dbReference type="SUPFAM" id="SSF56112">
    <property type="entry name" value="Protein kinase-like (PK-like)"/>
    <property type="match status" value="1"/>
</dbReference>
<dbReference type="FunFam" id="1.10.510.10:FF:000303">
    <property type="entry name" value="Non-specific serine/threonine protein kinase"/>
    <property type="match status" value="1"/>
</dbReference>
<feature type="region of interest" description="Disordered" evidence="14">
    <location>
        <begin position="1"/>
        <end position="34"/>
    </location>
</feature>
<evidence type="ECO:0000313" key="18">
    <source>
        <dbReference type="Proteomes" id="UP001231189"/>
    </source>
</evidence>
<evidence type="ECO:0000256" key="13">
    <source>
        <dbReference type="PROSITE-ProRule" id="PRU10141"/>
    </source>
</evidence>
<comment type="cofactor">
    <cofactor evidence="1">
        <name>Mn(2+)</name>
        <dbReference type="ChEBI" id="CHEBI:29035"/>
    </cofactor>
</comment>
<keyword evidence="8 13" id="KW-0067">ATP-binding</keyword>
<dbReference type="PROSITE" id="PS00107">
    <property type="entry name" value="PROTEIN_KINASE_ATP"/>
    <property type="match status" value="1"/>
</dbReference>
<evidence type="ECO:0000256" key="14">
    <source>
        <dbReference type="SAM" id="MobiDB-lite"/>
    </source>
</evidence>
<dbReference type="CDD" id="cd12195">
    <property type="entry name" value="CIPK_C"/>
    <property type="match status" value="1"/>
</dbReference>
<dbReference type="GO" id="GO:0007165">
    <property type="term" value="P:signal transduction"/>
    <property type="evidence" value="ECO:0007669"/>
    <property type="project" value="InterPro"/>
</dbReference>
<evidence type="ECO:0000313" key="17">
    <source>
        <dbReference type="EMBL" id="KAK1662899.1"/>
    </source>
</evidence>
<keyword evidence="18" id="KW-1185">Reference proteome</keyword>
<feature type="compositionally biased region" description="Polar residues" evidence="14">
    <location>
        <begin position="24"/>
        <end position="34"/>
    </location>
</feature>
<feature type="region of interest" description="Disordered" evidence="14">
    <location>
        <begin position="326"/>
        <end position="352"/>
    </location>
</feature>
<evidence type="ECO:0000256" key="11">
    <source>
        <dbReference type="ARBA" id="ARBA00048679"/>
    </source>
</evidence>
<dbReference type="Pfam" id="PF00069">
    <property type="entry name" value="Pkinase"/>
    <property type="match status" value="1"/>
</dbReference>
<comment type="catalytic activity">
    <reaction evidence="10">
        <text>L-threonyl-[protein] + ATP = O-phospho-L-threonyl-[protein] + ADP + H(+)</text>
        <dbReference type="Rhea" id="RHEA:46608"/>
        <dbReference type="Rhea" id="RHEA-COMP:11060"/>
        <dbReference type="Rhea" id="RHEA-COMP:11605"/>
        <dbReference type="ChEBI" id="CHEBI:15378"/>
        <dbReference type="ChEBI" id="CHEBI:30013"/>
        <dbReference type="ChEBI" id="CHEBI:30616"/>
        <dbReference type="ChEBI" id="CHEBI:61977"/>
        <dbReference type="ChEBI" id="CHEBI:456216"/>
        <dbReference type="EC" id="2.7.11.1"/>
    </reaction>
</comment>
<evidence type="ECO:0000256" key="1">
    <source>
        <dbReference type="ARBA" id="ARBA00001936"/>
    </source>
</evidence>
<dbReference type="SMART" id="SM00220">
    <property type="entry name" value="S_TKc"/>
    <property type="match status" value="1"/>
</dbReference>
<feature type="domain" description="Protein kinase" evidence="15">
    <location>
        <begin position="46"/>
        <end position="300"/>
    </location>
</feature>
<comment type="function">
    <text evidence="12">CIPK serine-threonine protein kinases interact with CBL proteins. Binding of a CBL protein to the regulatory NAF domain of CIPK protein lead to the activation of the kinase in a calcium-dependent manner.</text>
</comment>
<feature type="compositionally biased region" description="Basic and acidic residues" evidence="14">
    <location>
        <begin position="337"/>
        <end position="352"/>
    </location>
</feature>
<dbReference type="Pfam" id="PF03822">
    <property type="entry name" value="NAF"/>
    <property type="match status" value="1"/>
</dbReference>
<dbReference type="PANTHER" id="PTHR43895:SF17">
    <property type="entry name" value="CBL-INTERACTING PROTEIN KINASE 13-RELATED"/>
    <property type="match status" value="1"/>
</dbReference>
<comment type="catalytic activity">
    <reaction evidence="11">
        <text>L-seryl-[protein] + ATP = O-phospho-L-seryl-[protein] + ADP + H(+)</text>
        <dbReference type="Rhea" id="RHEA:17989"/>
        <dbReference type="Rhea" id="RHEA-COMP:9863"/>
        <dbReference type="Rhea" id="RHEA-COMP:11604"/>
        <dbReference type="ChEBI" id="CHEBI:15378"/>
        <dbReference type="ChEBI" id="CHEBI:29999"/>
        <dbReference type="ChEBI" id="CHEBI:30616"/>
        <dbReference type="ChEBI" id="CHEBI:83421"/>
        <dbReference type="ChEBI" id="CHEBI:456216"/>
        <dbReference type="EC" id="2.7.11.1"/>
    </reaction>
</comment>
<dbReference type="InterPro" id="IPR000719">
    <property type="entry name" value="Prot_kinase_dom"/>
</dbReference>
<evidence type="ECO:0000256" key="7">
    <source>
        <dbReference type="ARBA" id="ARBA00022777"/>
    </source>
</evidence>
<keyword evidence="5" id="KW-0808">Transferase</keyword>
<dbReference type="Gene3D" id="1.10.510.10">
    <property type="entry name" value="Transferase(Phosphotransferase) domain 1"/>
    <property type="match status" value="1"/>
</dbReference>
<evidence type="ECO:0000256" key="4">
    <source>
        <dbReference type="ARBA" id="ARBA00022527"/>
    </source>
</evidence>
<dbReference type="PROSITE" id="PS50011">
    <property type="entry name" value="PROTEIN_KINASE_DOM"/>
    <property type="match status" value="1"/>
</dbReference>
<dbReference type="InterPro" id="IPR008271">
    <property type="entry name" value="Ser/Thr_kinase_AS"/>
</dbReference>
<dbReference type="Proteomes" id="UP001231189">
    <property type="component" value="Unassembled WGS sequence"/>
</dbReference>
<evidence type="ECO:0000256" key="2">
    <source>
        <dbReference type="ARBA" id="ARBA00006234"/>
    </source>
</evidence>
<keyword evidence="6 13" id="KW-0547">Nucleotide-binding</keyword>
<dbReference type="FunFam" id="3.30.200.20:FF:000096">
    <property type="entry name" value="Non-specific serine/threonine protein kinase"/>
    <property type="match status" value="1"/>
</dbReference>
<name>A0AAD8SRZ2_LOLMU</name>
<dbReference type="Gene3D" id="3.30.310.80">
    <property type="entry name" value="Kinase associated domain 1, KA1"/>
    <property type="match status" value="1"/>
</dbReference>
<protein>
    <recommendedName>
        <fullName evidence="3">non-specific serine/threonine protein kinase</fullName>
        <ecNumber evidence="3">2.7.11.1</ecNumber>
    </recommendedName>
</protein>
<evidence type="ECO:0000256" key="3">
    <source>
        <dbReference type="ARBA" id="ARBA00012513"/>
    </source>
</evidence>
<dbReference type="GO" id="GO:0004674">
    <property type="term" value="F:protein serine/threonine kinase activity"/>
    <property type="evidence" value="ECO:0007669"/>
    <property type="project" value="UniProtKB-KW"/>
</dbReference>
<dbReference type="PROSITE" id="PS50816">
    <property type="entry name" value="NAF"/>
    <property type="match status" value="1"/>
</dbReference>
<keyword evidence="7" id="KW-0418">Kinase</keyword>
<feature type="binding site" evidence="13">
    <location>
        <position position="75"/>
    </location>
    <ligand>
        <name>ATP</name>
        <dbReference type="ChEBI" id="CHEBI:30616"/>
    </ligand>
</feature>
<dbReference type="EMBL" id="JAUUTY010000003">
    <property type="protein sequence ID" value="KAK1662899.1"/>
    <property type="molecule type" value="Genomic_DNA"/>
</dbReference>
<accession>A0AAD8SRZ2</accession>
<comment type="similarity">
    <text evidence="2">Belongs to the protein kinase superfamily. CAMK Ser/Thr protein kinase family. SNF1 subfamily.</text>
</comment>
<keyword evidence="4" id="KW-0723">Serine/threonine-protein kinase</keyword>
<dbReference type="EC" id="2.7.11.1" evidence="3"/>
<keyword evidence="9" id="KW-0464">Manganese</keyword>
<dbReference type="FunFam" id="3.30.310.80:FF:000005">
    <property type="entry name" value="Non-specific serine/threonine protein kinase"/>
    <property type="match status" value="1"/>
</dbReference>
<feature type="domain" description="NAF" evidence="16">
    <location>
        <begin position="396"/>
        <end position="420"/>
    </location>
</feature>
<evidence type="ECO:0000256" key="5">
    <source>
        <dbReference type="ARBA" id="ARBA00022679"/>
    </source>
</evidence>
<evidence type="ECO:0000256" key="6">
    <source>
        <dbReference type="ARBA" id="ARBA00022741"/>
    </source>
</evidence>
<dbReference type="AlphaFoldDB" id="A0AAD8SRZ2"/>
<evidence type="ECO:0000256" key="9">
    <source>
        <dbReference type="ARBA" id="ARBA00023211"/>
    </source>
</evidence>
<evidence type="ECO:0000256" key="12">
    <source>
        <dbReference type="ARBA" id="ARBA00058225"/>
    </source>
</evidence>
<evidence type="ECO:0000256" key="8">
    <source>
        <dbReference type="ARBA" id="ARBA00022840"/>
    </source>
</evidence>
<dbReference type="PANTHER" id="PTHR43895">
    <property type="entry name" value="CALCIUM/CALMODULIN-DEPENDENT PROTEIN KINASE KINASE-RELATED"/>
    <property type="match status" value="1"/>
</dbReference>
<evidence type="ECO:0000259" key="16">
    <source>
        <dbReference type="PROSITE" id="PS50816"/>
    </source>
</evidence>
<reference evidence="17" key="1">
    <citation type="submission" date="2023-07" db="EMBL/GenBank/DDBJ databases">
        <title>A chromosome-level genome assembly of Lolium multiflorum.</title>
        <authorList>
            <person name="Chen Y."/>
            <person name="Copetti D."/>
            <person name="Kolliker R."/>
            <person name="Studer B."/>
        </authorList>
    </citation>
    <scope>NUCLEOTIDE SEQUENCE</scope>
    <source>
        <strain evidence="17">02402/16</strain>
        <tissue evidence="17">Leaf</tissue>
    </source>
</reference>
<dbReference type="InterPro" id="IPR017441">
    <property type="entry name" value="Protein_kinase_ATP_BS"/>
</dbReference>